<protein>
    <recommendedName>
        <fullName evidence="3">Protein SCAI-like</fullName>
    </recommendedName>
</protein>
<sequence length="230" mass="25086">MSLINDLLRKLVSGINCIYPSDLVPFTRRPLFLVIDSDSSEAFEASCSGFNCEQAINGAEKGETAAMLLSPSTSYCSTTSDSSHHQSGSLFTIFLTAPLQAFCLLLGISGSDVEMVRTVNPSLSSGLAYTETLDPVWAQIFGDPFLRRILLRFVFCLTVFTLYAPTFNKKEFVPKCLPGLPVSVLPTNAKCQNLVRQIADIFGASSSFIFSEGHELDENRHGDTDSMSLS</sequence>
<reference evidence="1" key="1">
    <citation type="journal article" date="2021" name="Front. Plant Sci.">
        <title>Chromosome-Scale Genome Assembly for Chinese Sour Jujube and Insights Into Its Genome Evolution and Domestication Signature.</title>
        <authorList>
            <person name="Shen L.-Y."/>
            <person name="Luo H."/>
            <person name="Wang X.-L."/>
            <person name="Wang X.-M."/>
            <person name="Qiu X.-J."/>
            <person name="Liu H."/>
            <person name="Zhou S.-S."/>
            <person name="Jia K.-H."/>
            <person name="Nie S."/>
            <person name="Bao Y.-T."/>
            <person name="Zhang R.-G."/>
            <person name="Yun Q.-Z."/>
            <person name="Chai Y.-H."/>
            <person name="Lu J.-Y."/>
            <person name="Li Y."/>
            <person name="Zhao S.-W."/>
            <person name="Mao J.-F."/>
            <person name="Jia S.-G."/>
            <person name="Mao Y.-M."/>
        </authorList>
    </citation>
    <scope>NUCLEOTIDE SEQUENCE</scope>
    <source>
        <strain evidence="1">AT0</strain>
        <tissue evidence="1">Leaf</tissue>
    </source>
</reference>
<dbReference type="AlphaFoldDB" id="A0A978VBE3"/>
<dbReference type="Pfam" id="PF12070">
    <property type="entry name" value="SCAI"/>
    <property type="match status" value="1"/>
</dbReference>
<gene>
    <name evidence="1" type="ORF">FEM48_Zijuj06G0202800</name>
</gene>
<dbReference type="EMBL" id="JAEACU010000006">
    <property type="protein sequence ID" value="KAH7525228.1"/>
    <property type="molecule type" value="Genomic_DNA"/>
</dbReference>
<dbReference type="PANTHER" id="PTHR21243">
    <property type="entry name" value="PROTEIN SCAI"/>
    <property type="match status" value="1"/>
</dbReference>
<evidence type="ECO:0000313" key="2">
    <source>
        <dbReference type="Proteomes" id="UP000813462"/>
    </source>
</evidence>
<evidence type="ECO:0008006" key="3">
    <source>
        <dbReference type="Google" id="ProtNLM"/>
    </source>
</evidence>
<accession>A0A978VBE3</accession>
<comment type="caution">
    <text evidence="1">The sequence shown here is derived from an EMBL/GenBank/DDBJ whole genome shotgun (WGS) entry which is preliminary data.</text>
</comment>
<dbReference type="GO" id="GO:0006351">
    <property type="term" value="P:DNA-templated transcription"/>
    <property type="evidence" value="ECO:0007669"/>
    <property type="project" value="InterPro"/>
</dbReference>
<dbReference type="InterPro" id="IPR022709">
    <property type="entry name" value="SCAI"/>
</dbReference>
<name>A0A978VBE3_ZIZJJ</name>
<evidence type="ECO:0000313" key="1">
    <source>
        <dbReference type="EMBL" id="KAH7525228.1"/>
    </source>
</evidence>
<dbReference type="GO" id="GO:0003714">
    <property type="term" value="F:transcription corepressor activity"/>
    <property type="evidence" value="ECO:0007669"/>
    <property type="project" value="InterPro"/>
</dbReference>
<organism evidence="1 2">
    <name type="scientific">Ziziphus jujuba var. spinosa</name>
    <dbReference type="NCBI Taxonomy" id="714518"/>
    <lineage>
        <taxon>Eukaryota</taxon>
        <taxon>Viridiplantae</taxon>
        <taxon>Streptophyta</taxon>
        <taxon>Embryophyta</taxon>
        <taxon>Tracheophyta</taxon>
        <taxon>Spermatophyta</taxon>
        <taxon>Magnoliopsida</taxon>
        <taxon>eudicotyledons</taxon>
        <taxon>Gunneridae</taxon>
        <taxon>Pentapetalae</taxon>
        <taxon>rosids</taxon>
        <taxon>fabids</taxon>
        <taxon>Rosales</taxon>
        <taxon>Rhamnaceae</taxon>
        <taxon>Paliureae</taxon>
        <taxon>Ziziphus</taxon>
    </lineage>
</organism>
<proteinExistence type="predicted"/>
<dbReference type="Proteomes" id="UP000813462">
    <property type="component" value="Unassembled WGS sequence"/>
</dbReference>